<dbReference type="Proteomes" id="UP001612741">
    <property type="component" value="Unassembled WGS sequence"/>
</dbReference>
<comment type="caution">
    <text evidence="3">The sequence shown here is derived from an EMBL/GenBank/DDBJ whole genome shotgun (WGS) entry which is preliminary data.</text>
</comment>
<gene>
    <name evidence="3" type="ORF">ACIBG2_49240</name>
</gene>
<dbReference type="RefSeq" id="WP_397091620.1">
    <property type="nucleotide sequence ID" value="NZ_JBITGY010000019.1"/>
</dbReference>
<feature type="compositionally biased region" description="Acidic residues" evidence="1">
    <location>
        <begin position="183"/>
        <end position="194"/>
    </location>
</feature>
<feature type="region of interest" description="Disordered" evidence="1">
    <location>
        <begin position="148"/>
        <end position="194"/>
    </location>
</feature>
<dbReference type="InterPro" id="IPR025296">
    <property type="entry name" value="DUF4158"/>
</dbReference>
<reference evidence="3 4" key="1">
    <citation type="submission" date="2024-10" db="EMBL/GenBank/DDBJ databases">
        <title>The Natural Products Discovery Center: Release of the First 8490 Sequenced Strains for Exploring Actinobacteria Biosynthetic Diversity.</title>
        <authorList>
            <person name="Kalkreuter E."/>
            <person name="Kautsar S.A."/>
            <person name="Yang D."/>
            <person name="Bader C.D."/>
            <person name="Teijaro C.N."/>
            <person name="Fluegel L."/>
            <person name="Davis C.M."/>
            <person name="Simpson J.R."/>
            <person name="Lauterbach L."/>
            <person name="Steele A.D."/>
            <person name="Gui C."/>
            <person name="Meng S."/>
            <person name="Li G."/>
            <person name="Viehrig K."/>
            <person name="Ye F."/>
            <person name="Su P."/>
            <person name="Kiefer A.F."/>
            <person name="Nichols A."/>
            <person name="Cepeda A.J."/>
            <person name="Yan W."/>
            <person name="Fan B."/>
            <person name="Jiang Y."/>
            <person name="Adhikari A."/>
            <person name="Zheng C.-J."/>
            <person name="Schuster L."/>
            <person name="Cowan T.M."/>
            <person name="Smanski M.J."/>
            <person name="Chevrette M.G."/>
            <person name="De Carvalho L.P.S."/>
            <person name="Shen B."/>
        </authorList>
    </citation>
    <scope>NUCLEOTIDE SEQUENCE [LARGE SCALE GENOMIC DNA]</scope>
    <source>
        <strain evidence="3 4">NPDC050545</strain>
    </source>
</reference>
<protein>
    <submittedName>
        <fullName evidence="3">DUF4158 domain-containing protein</fullName>
    </submittedName>
</protein>
<organism evidence="3 4">
    <name type="scientific">Nonomuraea typhae</name>
    <dbReference type="NCBI Taxonomy" id="2603600"/>
    <lineage>
        <taxon>Bacteria</taxon>
        <taxon>Bacillati</taxon>
        <taxon>Actinomycetota</taxon>
        <taxon>Actinomycetes</taxon>
        <taxon>Streptosporangiales</taxon>
        <taxon>Streptosporangiaceae</taxon>
        <taxon>Nonomuraea</taxon>
    </lineage>
</organism>
<proteinExistence type="predicted"/>
<evidence type="ECO:0000256" key="1">
    <source>
        <dbReference type="SAM" id="MobiDB-lite"/>
    </source>
</evidence>
<accession>A0ABW7ZDB0</accession>
<name>A0ABW7ZDB0_9ACTN</name>
<feature type="domain" description="DUF4158" evidence="2">
    <location>
        <begin position="2"/>
        <end position="117"/>
    </location>
</feature>
<dbReference type="Pfam" id="PF13700">
    <property type="entry name" value="DUF4158"/>
    <property type="match status" value="1"/>
</dbReference>
<evidence type="ECO:0000313" key="3">
    <source>
        <dbReference type="EMBL" id="MFI6505443.1"/>
    </source>
</evidence>
<evidence type="ECO:0000313" key="4">
    <source>
        <dbReference type="Proteomes" id="UP001612741"/>
    </source>
</evidence>
<keyword evidence="4" id="KW-1185">Reference proteome</keyword>
<evidence type="ECO:0000259" key="2">
    <source>
        <dbReference type="Pfam" id="PF13700"/>
    </source>
</evidence>
<sequence>MLKFHQLHGRFPRGRAELPDDAVDYVARAVKVPASDLAFYEWDGRTSKDHRTDIRKFTGFRDCAVEDADKAAEWLAGNVCKAERRPDRVRVALLNHLKEEQIEPPSKLRIQRIIGSALEQAEKTLTLRIASRIETEVVERMLTLIAPRTGRGDKDDAGDGDDDSDEVGPDERGEDQGRTDGSVTDEGEDEETDPEGADAFAAIREDPGNVSVKTMEREVFKLGAIEAVGLPEGVFDDVAPGVLLAWRARVAPRRPAIYARIPMRSR</sequence>
<feature type="compositionally biased region" description="Basic and acidic residues" evidence="1">
    <location>
        <begin position="169"/>
        <end position="178"/>
    </location>
</feature>
<feature type="compositionally biased region" description="Acidic residues" evidence="1">
    <location>
        <begin position="158"/>
        <end position="168"/>
    </location>
</feature>
<dbReference type="EMBL" id="JBITGY010000019">
    <property type="protein sequence ID" value="MFI6505443.1"/>
    <property type="molecule type" value="Genomic_DNA"/>
</dbReference>